<keyword evidence="3" id="KW-1185">Reference proteome</keyword>
<dbReference type="SUPFAM" id="SSF82153">
    <property type="entry name" value="FAS1 domain"/>
    <property type="match status" value="2"/>
</dbReference>
<protein>
    <recommendedName>
        <fullName evidence="1">FAS1 domain-containing protein</fullName>
    </recommendedName>
</protein>
<dbReference type="InterPro" id="IPR036378">
    <property type="entry name" value="FAS1_dom_sf"/>
</dbReference>
<name>A0A8S3Z2S5_9EUPU</name>
<dbReference type="OrthoDB" id="286301at2759"/>
<feature type="non-terminal residue" evidence="2">
    <location>
        <position position="236"/>
    </location>
</feature>
<evidence type="ECO:0000313" key="3">
    <source>
        <dbReference type="Proteomes" id="UP000678393"/>
    </source>
</evidence>
<dbReference type="PANTHER" id="PTHR10900">
    <property type="entry name" value="PERIOSTIN-RELATED"/>
    <property type="match status" value="1"/>
</dbReference>
<dbReference type="PANTHER" id="PTHR10900:SF77">
    <property type="entry name" value="FI19380P1"/>
    <property type="match status" value="1"/>
</dbReference>
<dbReference type="Gene3D" id="2.30.180.10">
    <property type="entry name" value="FAS1 domain"/>
    <property type="match status" value="2"/>
</dbReference>
<feature type="domain" description="FAS1" evidence="1">
    <location>
        <begin position="122"/>
        <end position="236"/>
    </location>
</feature>
<dbReference type="Pfam" id="PF02469">
    <property type="entry name" value="Fasciclin"/>
    <property type="match status" value="2"/>
</dbReference>
<evidence type="ECO:0000259" key="1">
    <source>
        <dbReference type="PROSITE" id="PS50213"/>
    </source>
</evidence>
<dbReference type="EMBL" id="CAJHNH020001602">
    <property type="protein sequence ID" value="CAG5123734.1"/>
    <property type="molecule type" value="Genomic_DNA"/>
</dbReference>
<evidence type="ECO:0000313" key="2">
    <source>
        <dbReference type="EMBL" id="CAG5123734.1"/>
    </source>
</evidence>
<sequence>KSATELLHDMHLDKFLELASLSGINYTLGTDNITLFIPTDKAFRELSPRYLAALIKQPLKMEQLAKYHIVKGRIADGELVGDTALDTLSDLAVKIKVKVTRQGVTVDKATIEEHPRECKNAMVHKVDKVMVPPENSLLDHIMDDPDLSLLPHGSYTVLAPTNRALSQVDQKQLQQILSDKRRLKKFVERHLLNRMVLKCSIPERGVYTTRSMQKDETDFAFDDRKTALRQHPLTNR</sequence>
<feature type="domain" description="FAS1" evidence="1">
    <location>
        <begin position="1"/>
        <end position="130"/>
    </location>
</feature>
<organism evidence="2 3">
    <name type="scientific">Candidula unifasciata</name>
    <dbReference type="NCBI Taxonomy" id="100452"/>
    <lineage>
        <taxon>Eukaryota</taxon>
        <taxon>Metazoa</taxon>
        <taxon>Spiralia</taxon>
        <taxon>Lophotrochozoa</taxon>
        <taxon>Mollusca</taxon>
        <taxon>Gastropoda</taxon>
        <taxon>Heterobranchia</taxon>
        <taxon>Euthyneura</taxon>
        <taxon>Panpulmonata</taxon>
        <taxon>Eupulmonata</taxon>
        <taxon>Stylommatophora</taxon>
        <taxon>Helicina</taxon>
        <taxon>Helicoidea</taxon>
        <taxon>Geomitridae</taxon>
        <taxon>Candidula</taxon>
    </lineage>
</organism>
<dbReference type="InterPro" id="IPR000782">
    <property type="entry name" value="FAS1_domain"/>
</dbReference>
<gene>
    <name evidence="2" type="ORF">CUNI_LOCUS9292</name>
</gene>
<dbReference type="PROSITE" id="PS50213">
    <property type="entry name" value="FAS1"/>
    <property type="match status" value="2"/>
</dbReference>
<dbReference type="InterPro" id="IPR050904">
    <property type="entry name" value="Adhesion/Biosynth-related"/>
</dbReference>
<reference evidence="2" key="1">
    <citation type="submission" date="2021-04" db="EMBL/GenBank/DDBJ databases">
        <authorList>
            <consortium name="Molecular Ecology Group"/>
        </authorList>
    </citation>
    <scope>NUCLEOTIDE SEQUENCE</scope>
</reference>
<accession>A0A8S3Z2S5</accession>
<dbReference type="AlphaFoldDB" id="A0A8S3Z2S5"/>
<dbReference type="Proteomes" id="UP000678393">
    <property type="component" value="Unassembled WGS sequence"/>
</dbReference>
<proteinExistence type="predicted"/>
<dbReference type="GO" id="GO:0005615">
    <property type="term" value="C:extracellular space"/>
    <property type="evidence" value="ECO:0007669"/>
    <property type="project" value="TreeGrafter"/>
</dbReference>
<dbReference type="SMART" id="SM00554">
    <property type="entry name" value="FAS1"/>
    <property type="match status" value="1"/>
</dbReference>
<comment type="caution">
    <text evidence="2">The sequence shown here is derived from an EMBL/GenBank/DDBJ whole genome shotgun (WGS) entry which is preliminary data.</text>
</comment>